<name>A0ABZ0L7G1_9BACL</name>
<keyword evidence="2" id="KW-1185">Reference proteome</keyword>
<dbReference type="Proteomes" id="UP001303902">
    <property type="component" value="Chromosome"/>
</dbReference>
<reference evidence="1 2" key="1">
    <citation type="submission" date="2023-06" db="EMBL/GenBank/DDBJ databases">
        <title>Sporosarcina sp. nov., isolated from Korean tranditional fermented seafood 'Jeotgal'.</title>
        <authorList>
            <person name="Yang A.I."/>
            <person name="Shin N.-R."/>
        </authorList>
    </citation>
    <scope>NUCLEOTIDE SEQUENCE [LARGE SCALE GENOMIC DNA]</scope>
    <source>
        <strain evidence="1 2">T2O-4</strain>
    </source>
</reference>
<proteinExistence type="predicted"/>
<evidence type="ECO:0000313" key="2">
    <source>
        <dbReference type="Proteomes" id="UP001303902"/>
    </source>
</evidence>
<sequence>MNFNFNESNYKDMEILMMKNELKKFVRKMQAEGFLATVDIDEVLETQEFEWLETMSS</sequence>
<dbReference type="EMBL" id="CP129118">
    <property type="protein sequence ID" value="WOV88172.1"/>
    <property type="molecule type" value="Genomic_DNA"/>
</dbReference>
<gene>
    <name evidence="1" type="ORF">QWT69_03330</name>
</gene>
<dbReference type="RefSeq" id="WP_317968954.1">
    <property type="nucleotide sequence ID" value="NZ_CP129118.1"/>
</dbReference>
<accession>A0ABZ0L7G1</accession>
<protein>
    <recommendedName>
        <fullName evidence="3">Phage protein</fullName>
    </recommendedName>
</protein>
<evidence type="ECO:0000313" key="1">
    <source>
        <dbReference type="EMBL" id="WOV88172.1"/>
    </source>
</evidence>
<organism evidence="1 2">
    <name type="scientific">Sporosarcina oncorhynchi</name>
    <dbReference type="NCBI Taxonomy" id="3056444"/>
    <lineage>
        <taxon>Bacteria</taxon>
        <taxon>Bacillati</taxon>
        <taxon>Bacillota</taxon>
        <taxon>Bacilli</taxon>
        <taxon>Bacillales</taxon>
        <taxon>Caryophanaceae</taxon>
        <taxon>Sporosarcina</taxon>
    </lineage>
</organism>
<evidence type="ECO:0008006" key="3">
    <source>
        <dbReference type="Google" id="ProtNLM"/>
    </source>
</evidence>